<evidence type="ECO:0000313" key="2">
    <source>
        <dbReference type="Proteomes" id="UP000254029"/>
    </source>
</evidence>
<gene>
    <name evidence="1" type="ORF">NCTC8684_01663</name>
</gene>
<sequence>MQIDNGFYDKNRRPYYILTPRYTRISNGIRALHLLCHYLNKLGEEAYVLTRETDPELTTPLLSKEIVNRHKSVNRVPIIVYPEVIHGNPMNGSSVVRYVLNHIGLLGGPQRYDKSDMLVYWAAEYVDPARDADPSIILIPTVDTKIFNNENNPQDQERSEVLIYPGRYEQAREEFPSLFKDATVITQEWPHSHEELAALLRRGKVLYCFANSSIVSEALLCGCPIVFKETPFTARPDGVPGINLAFLLPGVTGKDTPEAIEEARKGVVAQILPRRSLVR</sequence>
<protein>
    <submittedName>
        <fullName evidence="1">Uncharacterized protein</fullName>
    </submittedName>
</protein>
<organism evidence="1 2">
    <name type="scientific">Chromobacterium violaceum</name>
    <dbReference type="NCBI Taxonomy" id="536"/>
    <lineage>
        <taxon>Bacteria</taxon>
        <taxon>Pseudomonadati</taxon>
        <taxon>Pseudomonadota</taxon>
        <taxon>Betaproteobacteria</taxon>
        <taxon>Neisseriales</taxon>
        <taxon>Chromobacteriaceae</taxon>
        <taxon>Chromobacterium</taxon>
    </lineage>
</organism>
<accession>A0AAX2M7M2</accession>
<dbReference type="Proteomes" id="UP000254029">
    <property type="component" value="Unassembled WGS sequence"/>
</dbReference>
<proteinExistence type="predicted"/>
<reference evidence="1 2" key="1">
    <citation type="submission" date="2018-06" db="EMBL/GenBank/DDBJ databases">
        <authorList>
            <consortium name="Pathogen Informatics"/>
            <person name="Doyle S."/>
        </authorList>
    </citation>
    <scope>NUCLEOTIDE SEQUENCE [LARGE SCALE GENOMIC DNA]</scope>
    <source>
        <strain evidence="1 2">NCTC8684</strain>
    </source>
</reference>
<evidence type="ECO:0000313" key="1">
    <source>
        <dbReference type="EMBL" id="SUX32583.1"/>
    </source>
</evidence>
<comment type="caution">
    <text evidence="1">The sequence shown here is derived from an EMBL/GenBank/DDBJ whole genome shotgun (WGS) entry which is preliminary data.</text>
</comment>
<dbReference type="EMBL" id="UIGR01000001">
    <property type="protein sequence ID" value="SUX32583.1"/>
    <property type="molecule type" value="Genomic_DNA"/>
</dbReference>
<dbReference type="RefSeq" id="WP_131825858.1">
    <property type="nucleotide sequence ID" value="NZ_JBHMEH010000197.1"/>
</dbReference>
<dbReference type="AlphaFoldDB" id="A0AAX2M7M2"/>
<name>A0AAX2M7M2_CHRVL</name>